<gene>
    <name evidence="3" type="ORF">D1614_08095</name>
</gene>
<dbReference type="SUPFAM" id="SSF53474">
    <property type="entry name" value="alpha/beta-Hydrolases"/>
    <property type="match status" value="1"/>
</dbReference>
<dbReference type="PANTHER" id="PTHR43037:SF5">
    <property type="entry name" value="FERULOYL ESTERASE"/>
    <property type="match status" value="1"/>
</dbReference>
<keyword evidence="4" id="KW-1185">Reference proteome</keyword>
<dbReference type="Gene3D" id="3.40.50.1820">
    <property type="entry name" value="alpha/beta hydrolase"/>
    <property type="match status" value="1"/>
</dbReference>
<dbReference type="Proteomes" id="UP000265926">
    <property type="component" value="Unassembled WGS sequence"/>
</dbReference>
<evidence type="ECO:0000256" key="1">
    <source>
        <dbReference type="ARBA" id="ARBA00022729"/>
    </source>
</evidence>
<comment type="caution">
    <text evidence="3">The sequence shown here is derived from an EMBL/GenBank/DDBJ whole genome shotgun (WGS) entry which is preliminary data.</text>
</comment>
<evidence type="ECO:0000313" key="4">
    <source>
        <dbReference type="Proteomes" id="UP000265926"/>
    </source>
</evidence>
<proteinExistence type="predicted"/>
<organism evidence="3 4">
    <name type="scientific">Maribellus luteus</name>
    <dbReference type="NCBI Taxonomy" id="2305463"/>
    <lineage>
        <taxon>Bacteria</taxon>
        <taxon>Pseudomonadati</taxon>
        <taxon>Bacteroidota</taxon>
        <taxon>Bacteroidia</taxon>
        <taxon>Marinilabiliales</taxon>
        <taxon>Prolixibacteraceae</taxon>
        <taxon>Maribellus</taxon>
    </lineage>
</organism>
<reference evidence="3 4" key="1">
    <citation type="submission" date="2018-08" db="EMBL/GenBank/DDBJ databases">
        <title>Pallidiluteibacterium maritimus gen. nov., sp. nov., isolated from coastal sediment.</title>
        <authorList>
            <person name="Zhou L.Y."/>
        </authorList>
    </citation>
    <scope>NUCLEOTIDE SEQUENCE [LARGE SCALE GENOMIC DNA]</scope>
    <source>
        <strain evidence="3 4">XSD2</strain>
    </source>
</reference>
<dbReference type="PANTHER" id="PTHR43037">
    <property type="entry name" value="UNNAMED PRODUCT-RELATED"/>
    <property type="match status" value="1"/>
</dbReference>
<dbReference type="AlphaFoldDB" id="A0A399T338"/>
<dbReference type="InterPro" id="IPR029058">
    <property type="entry name" value="AB_hydrolase_fold"/>
</dbReference>
<evidence type="ECO:0000256" key="2">
    <source>
        <dbReference type="ARBA" id="ARBA00022801"/>
    </source>
</evidence>
<keyword evidence="1" id="KW-0732">Signal</keyword>
<dbReference type="EMBL" id="QWGR01000003">
    <property type="protein sequence ID" value="RIJ49489.1"/>
    <property type="molecule type" value="Genomic_DNA"/>
</dbReference>
<dbReference type="OrthoDB" id="9764953at2"/>
<dbReference type="InterPro" id="IPR050955">
    <property type="entry name" value="Plant_Biomass_Hydrol_Est"/>
</dbReference>
<dbReference type="PROSITE" id="PS51257">
    <property type="entry name" value="PROKAR_LIPOPROTEIN"/>
    <property type="match status" value="1"/>
</dbReference>
<accession>A0A399T338</accession>
<dbReference type="RefSeq" id="WP_119437376.1">
    <property type="nucleotide sequence ID" value="NZ_QWGR01000003.1"/>
</dbReference>
<sequence>MLKKLILFSLIIVFFSSCENQAKKDDHTLKTLNEYLQASPDKILELQSEISAQAAKQAEQEIHSFIENKLKTVYRAEWDSMKLVYNDKELRFKYRKFGEKPPQGWSLYISMHGGGNTAPEMNDQQWQNQINLYRPKEGIYLAPRAPTNTWNLWHEPHIDVLFSQLIELADAFEDINTNRVYLTGYSAGGDGTYQLAPRMADQLAAAAMMAGHPNDASPLGLRNLPFALHMGAEDGAYKRNKIAAEWKIKLDSLQKQDPEGYIHDVQIHEGKGHWMDRKDTVAIDWMAQFTRNPFPQKVVWKQSSVTHDRFYWLAVPAGSAQKDAEVVATVNGQTITIEKVQLVDTLLIRLNDKMINLDQKVKVFYNGQLLYDAAPVRNVATIWKSLSERNDPEQVFSAQIEVHLK</sequence>
<name>A0A399T338_9BACT</name>
<protein>
    <submittedName>
        <fullName evidence="3">Alpha/beta hydrolase</fullName>
    </submittedName>
</protein>
<evidence type="ECO:0000313" key="3">
    <source>
        <dbReference type="EMBL" id="RIJ49489.1"/>
    </source>
</evidence>
<keyword evidence="2 3" id="KW-0378">Hydrolase</keyword>
<dbReference type="GO" id="GO:0016787">
    <property type="term" value="F:hydrolase activity"/>
    <property type="evidence" value="ECO:0007669"/>
    <property type="project" value="UniProtKB-KW"/>
</dbReference>